<dbReference type="InterPro" id="IPR001087">
    <property type="entry name" value="GDSL"/>
</dbReference>
<evidence type="ECO:0008006" key="4">
    <source>
        <dbReference type="Google" id="ProtNLM"/>
    </source>
</evidence>
<sequence>MYPSFLTNPVFRYLAMAVLMIAGSNAYSLSPETSDQPSIAFVGASFTAGKGNDLDFHTTMSDYFKKLHYNQPLQIHNFSPNGSFNPVFAALALMDIIDKPVESLSQQITEAAKKNPQFIISIDGLFWVAYHSEKDVMQRLEKALAFLSESKQNYVLALLPHTTVTSLIADYTLEPSTVAKANKRLKEWALEQNSKGQAKSKILLLDLNQYFTHTKTFNCGVELGKKTKKSITSKDGLHPNESGYLCLTSRLLDELFNSDMKLFNDIASYLDRSKLQRFNQAHSEL</sequence>
<dbReference type="AlphaFoldDB" id="A0A142BDR5"/>
<evidence type="ECO:0000313" key="2">
    <source>
        <dbReference type="EMBL" id="AMO56891.1"/>
    </source>
</evidence>
<dbReference type="Gene3D" id="3.40.50.1110">
    <property type="entry name" value="SGNH hydrolase"/>
    <property type="match status" value="1"/>
</dbReference>
<dbReference type="Pfam" id="PF00657">
    <property type="entry name" value="Lipase_GDSL"/>
    <property type="match status" value="1"/>
</dbReference>
<dbReference type="InterPro" id="IPR036514">
    <property type="entry name" value="SGNH_hydro_sf"/>
</dbReference>
<reference evidence="2 3" key="1">
    <citation type="journal article" date="2016" name="Front. Microbiol.">
        <title>Genomic Insight into the Host-Endosymbiont Relationship of Endozoicomonas montiporae CL-33(T) with its Coral Host.</title>
        <authorList>
            <person name="Ding J.-Y."/>
            <person name="Shiu J.-H."/>
            <person name="Chen W.-M."/>
            <person name="Chiang Y.-R."/>
            <person name="Tang S.-L."/>
        </authorList>
    </citation>
    <scope>NUCLEOTIDE SEQUENCE [LARGE SCALE GENOMIC DNA]</scope>
    <source>
        <strain evidence="2 3">CL-33</strain>
    </source>
</reference>
<dbReference type="STRING" id="570277.EZMO1_2845"/>
<name>A0A142BDR5_9GAMM</name>
<evidence type="ECO:0000256" key="1">
    <source>
        <dbReference type="SAM" id="SignalP"/>
    </source>
</evidence>
<dbReference type="PATRIC" id="fig|570277.3.peg.3075"/>
<accession>A0A142BDR5</accession>
<keyword evidence="1" id="KW-0732">Signal</keyword>
<gene>
    <name evidence="2" type="ORF">EZMO1_2845</name>
</gene>
<dbReference type="Proteomes" id="UP000071065">
    <property type="component" value="Chromosome"/>
</dbReference>
<feature type="signal peptide" evidence="1">
    <location>
        <begin position="1"/>
        <end position="26"/>
    </location>
</feature>
<proteinExistence type="predicted"/>
<dbReference type="CDD" id="cd00229">
    <property type="entry name" value="SGNH_hydrolase"/>
    <property type="match status" value="1"/>
</dbReference>
<dbReference type="GO" id="GO:0016788">
    <property type="term" value="F:hydrolase activity, acting on ester bonds"/>
    <property type="evidence" value="ECO:0007669"/>
    <property type="project" value="InterPro"/>
</dbReference>
<dbReference type="EMBL" id="CP013251">
    <property type="protein sequence ID" value="AMO56891.1"/>
    <property type="molecule type" value="Genomic_DNA"/>
</dbReference>
<feature type="chain" id="PRO_5007493018" description="SGNH hydrolase-type esterase domain-containing protein" evidence="1">
    <location>
        <begin position="27"/>
        <end position="285"/>
    </location>
</feature>
<dbReference type="KEGG" id="emp:EZMO1_2845"/>
<organism evidence="2 3">
    <name type="scientific">Endozoicomonas montiporae CL-33</name>
    <dbReference type="NCBI Taxonomy" id="570277"/>
    <lineage>
        <taxon>Bacteria</taxon>
        <taxon>Pseudomonadati</taxon>
        <taxon>Pseudomonadota</taxon>
        <taxon>Gammaproteobacteria</taxon>
        <taxon>Oceanospirillales</taxon>
        <taxon>Endozoicomonadaceae</taxon>
        <taxon>Endozoicomonas</taxon>
    </lineage>
</organism>
<dbReference type="SUPFAM" id="SSF52266">
    <property type="entry name" value="SGNH hydrolase"/>
    <property type="match status" value="1"/>
</dbReference>
<evidence type="ECO:0000313" key="3">
    <source>
        <dbReference type="Proteomes" id="UP000071065"/>
    </source>
</evidence>
<protein>
    <recommendedName>
        <fullName evidence="4">SGNH hydrolase-type esterase domain-containing protein</fullName>
    </recommendedName>
</protein>